<proteinExistence type="predicted"/>
<sequence length="257" mass="27340">MSAPDEQDSGMNEIVCRIRCFTHRDVRSWEQVADGIRIGAALTADYGRMSAGFTRMAAGARAPLAAPYEEVWMLTAGTMTIDSADGVASARQGDLIHLHPASRGELSVTRDLEMLALAFPPAWEIELEAWEAAREQSAAGPFARVISHPEVSGSWQSEDRRPFITTAERAGRHFAMGFGRAGAGGAHDAFAVPGDQVMLATAGRCHIRTGTHGAAGGDGRAITIRQGEFAYLPAGSSGTLSAEPGSEITWAHLHPFP</sequence>
<gene>
    <name evidence="1" type="ORF">NCTC10797_05058</name>
</gene>
<reference evidence="1 2" key="1">
    <citation type="submission" date="2019-02" db="EMBL/GenBank/DDBJ databases">
        <authorList>
            <consortium name="Pathogen Informatics"/>
        </authorList>
    </citation>
    <scope>NUCLEOTIDE SEQUENCE [LARGE SCALE GENOMIC DNA]</scope>
    <source>
        <strain evidence="1 2">3012STDY6756504</strain>
    </source>
</reference>
<dbReference type="InterPro" id="IPR011051">
    <property type="entry name" value="RmlC_Cupin_sf"/>
</dbReference>
<protein>
    <submittedName>
        <fullName evidence="1">Ethanolamine utilization protein</fullName>
    </submittedName>
</protein>
<dbReference type="Proteomes" id="UP000290439">
    <property type="component" value="Chromosome"/>
</dbReference>
<dbReference type="Gene3D" id="2.60.120.10">
    <property type="entry name" value="Jelly Rolls"/>
    <property type="match status" value="2"/>
</dbReference>
<dbReference type="InterPro" id="IPR014710">
    <property type="entry name" value="RmlC-like_jellyroll"/>
</dbReference>
<accession>A0A4U8W4Z3</accession>
<evidence type="ECO:0000313" key="2">
    <source>
        <dbReference type="Proteomes" id="UP000290439"/>
    </source>
</evidence>
<name>A0A4U8W4Z3_9NOCA</name>
<organism evidence="1 2">
    <name type="scientific">Nocardia cyriacigeorgica</name>
    <dbReference type="NCBI Taxonomy" id="135487"/>
    <lineage>
        <taxon>Bacteria</taxon>
        <taxon>Bacillati</taxon>
        <taxon>Actinomycetota</taxon>
        <taxon>Actinomycetes</taxon>
        <taxon>Mycobacteriales</taxon>
        <taxon>Nocardiaceae</taxon>
        <taxon>Nocardia</taxon>
    </lineage>
</organism>
<dbReference type="SUPFAM" id="SSF51182">
    <property type="entry name" value="RmlC-like cupins"/>
    <property type="match status" value="2"/>
</dbReference>
<dbReference type="AlphaFoldDB" id="A0A4U8W4Z3"/>
<dbReference type="EMBL" id="LR215973">
    <property type="protein sequence ID" value="VFB01241.1"/>
    <property type="molecule type" value="Genomic_DNA"/>
</dbReference>
<evidence type="ECO:0000313" key="1">
    <source>
        <dbReference type="EMBL" id="VFB01241.1"/>
    </source>
</evidence>